<name>A0A285PV46_9FIRM</name>
<keyword evidence="2" id="KW-1185">Reference proteome</keyword>
<evidence type="ECO:0000313" key="1">
    <source>
        <dbReference type="EMBL" id="SOB73082.1"/>
    </source>
</evidence>
<organism evidence="1 2">
    <name type="scientific">Anaerobutyricum hallii</name>
    <dbReference type="NCBI Taxonomy" id="39488"/>
    <lineage>
        <taxon>Bacteria</taxon>
        <taxon>Bacillati</taxon>
        <taxon>Bacillota</taxon>
        <taxon>Clostridia</taxon>
        <taxon>Lachnospirales</taxon>
        <taxon>Lachnospiraceae</taxon>
        <taxon>Anaerobutyricum</taxon>
    </lineage>
</organism>
<protein>
    <submittedName>
        <fullName evidence="1">Uncharacterized protein</fullName>
    </submittedName>
</protein>
<dbReference type="RefSeq" id="WP_096240989.1">
    <property type="nucleotide sequence ID" value="NZ_LT907978.1"/>
</dbReference>
<dbReference type="AlphaFoldDB" id="A0A285PV46"/>
<reference evidence="2" key="1">
    <citation type="submission" date="2017-09" db="EMBL/GenBank/DDBJ databases">
        <authorList>
            <person name="Shetty A S."/>
        </authorList>
    </citation>
    <scope>NUCLEOTIDE SEQUENCE [LARGE SCALE GENOMIC DNA]</scope>
</reference>
<proteinExistence type="predicted"/>
<dbReference type="KEGG" id="ehl:EHLA_2528"/>
<dbReference type="EMBL" id="LT907978">
    <property type="protein sequence ID" value="SOB73082.1"/>
    <property type="molecule type" value="Genomic_DNA"/>
</dbReference>
<gene>
    <name evidence="1" type="ORF">EHLA_2528</name>
</gene>
<dbReference type="Proteomes" id="UP000217549">
    <property type="component" value="Chromosome I"/>
</dbReference>
<accession>A0A285PV46</accession>
<sequence length="227" mass="25623">MGTSKGYIAPTTPHWSQAKRAVTSYINSGDGESRAKAASKYASAMHHDIATSEQFTKAAGSILSFAKAVSHGGINNALHEFNRNDLIGKSSDEIYNELIRDFTNYGNTTEDYLSAEAIRAALKGLNITDLGDLKDVAPDVLLKEMLIEYIKFSFAFRYEEKIRMKRNPEETERLLEKMDKYISNELHNDLKLEDIKTMDFGHLQSSEVVKRSLEDAYQVFELFYGEA</sequence>
<evidence type="ECO:0000313" key="2">
    <source>
        <dbReference type="Proteomes" id="UP000217549"/>
    </source>
</evidence>